<protein>
    <submittedName>
        <fullName evidence="3">Outer membrane protein with beta-barrel domain</fullName>
    </submittedName>
</protein>
<dbReference type="AlphaFoldDB" id="A0A562UA79"/>
<evidence type="ECO:0000256" key="1">
    <source>
        <dbReference type="SAM" id="SignalP"/>
    </source>
</evidence>
<dbReference type="RefSeq" id="WP_144911220.1">
    <property type="nucleotide sequence ID" value="NZ_VLLI01000003.1"/>
</dbReference>
<accession>A0A562UA79</accession>
<dbReference type="InterPro" id="IPR045743">
    <property type="entry name" value="DUF6089"/>
</dbReference>
<comment type="caution">
    <text evidence="3">The sequence shown here is derived from an EMBL/GenBank/DDBJ whole genome shotgun (WGS) entry which is preliminary data.</text>
</comment>
<evidence type="ECO:0000259" key="2">
    <source>
        <dbReference type="Pfam" id="PF19573"/>
    </source>
</evidence>
<feature type="signal peptide" evidence="1">
    <location>
        <begin position="1"/>
        <end position="19"/>
    </location>
</feature>
<dbReference type="EMBL" id="VLLI01000003">
    <property type="protein sequence ID" value="TWJ02539.1"/>
    <property type="molecule type" value="Genomic_DNA"/>
</dbReference>
<name>A0A562UA79_9SPHI</name>
<evidence type="ECO:0000313" key="4">
    <source>
        <dbReference type="Proteomes" id="UP000317010"/>
    </source>
</evidence>
<dbReference type="SUPFAM" id="SSF56925">
    <property type="entry name" value="OMPA-like"/>
    <property type="match status" value="1"/>
</dbReference>
<gene>
    <name evidence="3" type="ORF">JN11_01512</name>
</gene>
<dbReference type="Pfam" id="PF19573">
    <property type="entry name" value="DUF6089"/>
    <property type="match status" value="1"/>
</dbReference>
<feature type="chain" id="PRO_5022237457" evidence="1">
    <location>
        <begin position="20"/>
        <end position="261"/>
    </location>
</feature>
<feature type="domain" description="DUF6089" evidence="2">
    <location>
        <begin position="3"/>
        <end position="209"/>
    </location>
</feature>
<organism evidence="3 4">
    <name type="scientific">Mucilaginibacter frigoritolerans</name>
    <dbReference type="NCBI Taxonomy" id="652788"/>
    <lineage>
        <taxon>Bacteria</taxon>
        <taxon>Pseudomonadati</taxon>
        <taxon>Bacteroidota</taxon>
        <taxon>Sphingobacteriia</taxon>
        <taxon>Sphingobacteriales</taxon>
        <taxon>Sphingobacteriaceae</taxon>
        <taxon>Mucilaginibacter</taxon>
    </lineage>
</organism>
<dbReference type="OrthoDB" id="654178at2"/>
<keyword evidence="1" id="KW-0732">Signal</keyword>
<reference evidence="3 4" key="1">
    <citation type="submission" date="2019-07" db="EMBL/GenBank/DDBJ databases">
        <title>Genomic Encyclopedia of Archaeal and Bacterial Type Strains, Phase II (KMG-II): from individual species to whole genera.</title>
        <authorList>
            <person name="Goeker M."/>
        </authorList>
    </citation>
    <scope>NUCLEOTIDE SEQUENCE [LARGE SCALE GENOMIC DNA]</scope>
    <source>
        <strain evidence="3 4">ATCC BAA-1854</strain>
    </source>
</reference>
<keyword evidence="4" id="KW-1185">Reference proteome</keyword>
<dbReference type="InterPro" id="IPR011250">
    <property type="entry name" value="OMP/PagP_B-barrel"/>
</dbReference>
<dbReference type="Gene3D" id="2.40.160.20">
    <property type="match status" value="1"/>
</dbReference>
<evidence type="ECO:0000313" key="3">
    <source>
        <dbReference type="EMBL" id="TWJ02539.1"/>
    </source>
</evidence>
<sequence>MPKFILAILLVLISCSLKAQTWEIGVGAGGSGYMGDLNPNNPLKVSGPSASVFVKRNFNGYLSLRANFTYGEIAAADSNSSDAQFRQRNLSFNDKLLEGALLAEFNFFSYIPEAGKNKWTPYLYLGLGAVNYNPTTVYEGQTYNLRGAETNGEKTFSTIAISIPYGAGVKYNIAGKFTIGAEIGYRNPNTDYLDDVSGYYPSKAGLTPLQQALSDRSGEKTGVYIGTPGTQRGDLNPRDTYFFTQITFSYTFVTEKCYFLH</sequence>
<dbReference type="Proteomes" id="UP000317010">
    <property type="component" value="Unassembled WGS sequence"/>
</dbReference>
<dbReference type="PROSITE" id="PS51257">
    <property type="entry name" value="PROKAR_LIPOPROTEIN"/>
    <property type="match status" value="1"/>
</dbReference>
<proteinExistence type="predicted"/>